<dbReference type="GO" id="GO:0005524">
    <property type="term" value="F:ATP binding"/>
    <property type="evidence" value="ECO:0007669"/>
    <property type="project" value="InterPro"/>
</dbReference>
<sequence length="719" mass="82452">MSLFNTPLLDSNLSSLTVDEKELKNHINKYINHVEISDWSYHFNRIFISPENSFNVKYIIKFLSSKLAKHNQVLRKYISLAGSDDQLISQERRSKTMSKSSDLLSEIKDDVDLVKNDEDIVIDDILDGLTCMEFIRLLDIEPDKRLKTIMHHYNIYNTTFDSIPVDKLDKLSNNIKKNVPYEIVTEKAVNESQNHQLISIINSIVCYLLKLLKTCGAIIIDISRDNKALSKGKDLFRLLKRDIYSMKDKERILAMQNKRLIVLISTVMTWAGDNKRRTVSEKDVDNRIPNPEFVEHYEFELDVFAVNQTKGLREFLTTIIIWSGLTYGFEQDLLNFAFDSACKNNDILVYPIPTNQNYVPVMHVENLARLVHKIVSEIHTLKCHCIFAIESPVNTLKQIITALDKTRGESISTFVSLDTFINKYELTGLHKQIISVDIKVNSCIDRLWPNFEWYGGKLSIIYKIKSLVNTYKIEHDIKNLRILVLGPPASGKTTLARKLAKHYGLIHVESKQIIQNHISAIREELMLLHQQDLNSTLIDLIDDDDRTEVPKKIDPTESKKMLELDQELEKLYASMDANNGVLNDFYFIPLLIKEMSRVVSTKRGYVLDGYPTTVNQAKQIFNKINTPQQIDINKLPNLTVCLIQKTQLIPSTTVFSNDNNTVSSTIETRSLKRRLIFSKENDVADSNYEMSTTTSVAVKAAKPILKKTHSSIGSTRDKS</sequence>
<dbReference type="SUPFAM" id="SSF52540">
    <property type="entry name" value="P-loop containing nucleoside triphosphate hydrolases"/>
    <property type="match status" value="1"/>
</dbReference>
<evidence type="ECO:0000256" key="3">
    <source>
        <dbReference type="ARBA" id="ARBA00022777"/>
    </source>
</evidence>
<dbReference type="InterPro" id="IPR027417">
    <property type="entry name" value="P-loop_NTPase"/>
</dbReference>
<keyword evidence="1" id="KW-0808">Transferase</keyword>
<gene>
    <name evidence="4" type="ORF">CINCED_3A004114</name>
</gene>
<dbReference type="EMBL" id="CABPRJ010001439">
    <property type="protein sequence ID" value="VVC36925.1"/>
    <property type="molecule type" value="Genomic_DNA"/>
</dbReference>
<keyword evidence="3" id="KW-0418">Kinase</keyword>
<evidence type="ECO:0000313" key="5">
    <source>
        <dbReference type="Proteomes" id="UP000325440"/>
    </source>
</evidence>
<dbReference type="Proteomes" id="UP000325440">
    <property type="component" value="Unassembled WGS sequence"/>
</dbReference>
<evidence type="ECO:0000256" key="1">
    <source>
        <dbReference type="ARBA" id="ARBA00022679"/>
    </source>
</evidence>
<dbReference type="Gene3D" id="3.40.50.300">
    <property type="entry name" value="P-loop containing nucleotide triphosphate hydrolases"/>
    <property type="match status" value="1"/>
</dbReference>
<accession>A0A5E4MX70</accession>
<protein>
    <submittedName>
        <fullName evidence="4">P-loop containing nucleoside triphosphate hydrolase</fullName>
    </submittedName>
</protein>
<keyword evidence="5" id="KW-1185">Reference proteome</keyword>
<evidence type="ECO:0000313" key="4">
    <source>
        <dbReference type="EMBL" id="VVC36925.1"/>
    </source>
</evidence>
<dbReference type="OrthoDB" id="6621264at2759"/>
<organism evidence="4 5">
    <name type="scientific">Cinara cedri</name>
    <dbReference type="NCBI Taxonomy" id="506608"/>
    <lineage>
        <taxon>Eukaryota</taxon>
        <taxon>Metazoa</taxon>
        <taxon>Ecdysozoa</taxon>
        <taxon>Arthropoda</taxon>
        <taxon>Hexapoda</taxon>
        <taxon>Insecta</taxon>
        <taxon>Pterygota</taxon>
        <taxon>Neoptera</taxon>
        <taxon>Paraneoptera</taxon>
        <taxon>Hemiptera</taxon>
        <taxon>Sternorrhyncha</taxon>
        <taxon>Aphidomorpha</taxon>
        <taxon>Aphidoidea</taxon>
        <taxon>Aphididae</taxon>
        <taxon>Lachninae</taxon>
        <taxon>Cinara</taxon>
    </lineage>
</organism>
<dbReference type="AlphaFoldDB" id="A0A5E4MX70"/>
<evidence type="ECO:0000256" key="2">
    <source>
        <dbReference type="ARBA" id="ARBA00022741"/>
    </source>
</evidence>
<name>A0A5E4MX70_9HEMI</name>
<dbReference type="PANTHER" id="PTHR23359">
    <property type="entry name" value="NUCLEOTIDE KINASE"/>
    <property type="match status" value="1"/>
</dbReference>
<dbReference type="InterPro" id="IPR000850">
    <property type="entry name" value="Adenylat/UMP-CMP_kin"/>
</dbReference>
<keyword evidence="2" id="KW-0547">Nucleotide-binding</keyword>
<dbReference type="GO" id="GO:0016787">
    <property type="term" value="F:hydrolase activity"/>
    <property type="evidence" value="ECO:0007669"/>
    <property type="project" value="UniProtKB-KW"/>
</dbReference>
<proteinExistence type="predicted"/>
<dbReference type="GO" id="GO:0006139">
    <property type="term" value="P:nucleobase-containing compound metabolic process"/>
    <property type="evidence" value="ECO:0007669"/>
    <property type="project" value="InterPro"/>
</dbReference>
<dbReference type="GO" id="GO:0019205">
    <property type="term" value="F:nucleobase-containing compound kinase activity"/>
    <property type="evidence" value="ECO:0007669"/>
    <property type="project" value="InterPro"/>
</dbReference>
<reference evidence="4 5" key="1">
    <citation type="submission" date="2019-08" db="EMBL/GenBank/DDBJ databases">
        <authorList>
            <person name="Alioto T."/>
            <person name="Alioto T."/>
            <person name="Gomez Garrido J."/>
        </authorList>
    </citation>
    <scope>NUCLEOTIDE SEQUENCE [LARGE SCALE GENOMIC DNA]</scope>
</reference>
<keyword evidence="4" id="KW-0378">Hydrolase</keyword>